<reference evidence="1 2" key="1">
    <citation type="submission" date="2019-03" db="EMBL/GenBank/DDBJ databases">
        <authorList>
            <person name="Li J."/>
        </authorList>
    </citation>
    <scope>NUCLEOTIDE SEQUENCE [LARGE SCALE GENOMIC DNA]</scope>
    <source>
        <strain evidence="1 2">3058</strain>
    </source>
</reference>
<proteinExistence type="predicted"/>
<name>A0A4Z1C5J6_9RHOB</name>
<dbReference type="Pfam" id="PF12599">
    <property type="entry name" value="DUF3768"/>
    <property type="match status" value="1"/>
</dbReference>
<protein>
    <submittedName>
        <fullName evidence="1">DUF3768 domain-containing protein</fullName>
    </submittedName>
</protein>
<comment type="caution">
    <text evidence="1">The sequence shown here is derived from an EMBL/GenBank/DDBJ whole genome shotgun (WGS) entry which is preliminary data.</text>
</comment>
<sequence length="111" mass="13248">MTDAERSVKIRKLNDTFRRSLRGGRLIITQGVFTKAQEEITDLLDAVRRFEDFDEGNDPYREHDFGSLVWREEQVFWKIDYYDTDLRFASPDPLDPHVTVRVMTVMLAWEY</sequence>
<evidence type="ECO:0000313" key="1">
    <source>
        <dbReference type="EMBL" id="TGN62516.1"/>
    </source>
</evidence>
<dbReference type="Proteomes" id="UP000297972">
    <property type="component" value="Unassembled WGS sequence"/>
</dbReference>
<keyword evidence="2" id="KW-1185">Reference proteome</keyword>
<dbReference type="EMBL" id="SRPG01000042">
    <property type="protein sequence ID" value="TGN62516.1"/>
    <property type="molecule type" value="Genomic_DNA"/>
</dbReference>
<evidence type="ECO:0000313" key="2">
    <source>
        <dbReference type="Proteomes" id="UP000297972"/>
    </source>
</evidence>
<accession>A0A4Z1C5J6</accession>
<dbReference type="AlphaFoldDB" id="A0A4Z1C5J6"/>
<organism evidence="1 2">
    <name type="scientific">Paracoccus liaowanqingii</name>
    <dbReference type="NCBI Taxonomy" id="2560053"/>
    <lineage>
        <taxon>Bacteria</taxon>
        <taxon>Pseudomonadati</taxon>
        <taxon>Pseudomonadota</taxon>
        <taxon>Alphaproteobacteria</taxon>
        <taxon>Rhodobacterales</taxon>
        <taxon>Paracoccaceae</taxon>
        <taxon>Paracoccus</taxon>
    </lineage>
</organism>
<dbReference type="InterPro" id="IPR022243">
    <property type="entry name" value="DUF3768"/>
</dbReference>
<gene>
    <name evidence="1" type="ORF">E4L95_06370</name>
</gene>
<dbReference type="OrthoDB" id="1495368at2"/>